<dbReference type="EMBL" id="JBEXAC010000002">
    <property type="protein sequence ID" value="MET7000037.1"/>
    <property type="molecule type" value="Genomic_DNA"/>
</dbReference>
<gene>
    <name evidence="2" type="ORF">ABR189_21790</name>
</gene>
<dbReference type="Gene3D" id="1.10.10.60">
    <property type="entry name" value="Homeodomain-like"/>
    <property type="match status" value="1"/>
</dbReference>
<feature type="domain" description="HTH araC/xylS-type" evidence="1">
    <location>
        <begin position="164"/>
        <end position="267"/>
    </location>
</feature>
<evidence type="ECO:0000313" key="2">
    <source>
        <dbReference type="EMBL" id="MET7000037.1"/>
    </source>
</evidence>
<protein>
    <submittedName>
        <fullName evidence="2">Helix-turn-helix domain-containing protein</fullName>
    </submittedName>
</protein>
<proteinExistence type="predicted"/>
<dbReference type="Proteomes" id="UP001549749">
    <property type="component" value="Unassembled WGS sequence"/>
</dbReference>
<dbReference type="Pfam" id="PF12833">
    <property type="entry name" value="HTH_18"/>
    <property type="match status" value="1"/>
</dbReference>
<accession>A0ABV2TAH9</accession>
<name>A0ABV2TAH9_9BACT</name>
<organism evidence="2 3">
    <name type="scientific">Chitinophaga defluvii</name>
    <dbReference type="NCBI Taxonomy" id="3163343"/>
    <lineage>
        <taxon>Bacteria</taxon>
        <taxon>Pseudomonadati</taxon>
        <taxon>Bacteroidota</taxon>
        <taxon>Chitinophagia</taxon>
        <taxon>Chitinophagales</taxon>
        <taxon>Chitinophagaceae</taxon>
        <taxon>Chitinophaga</taxon>
    </lineage>
</organism>
<evidence type="ECO:0000313" key="3">
    <source>
        <dbReference type="Proteomes" id="UP001549749"/>
    </source>
</evidence>
<dbReference type="InterPro" id="IPR018060">
    <property type="entry name" value="HTH_AraC"/>
</dbReference>
<keyword evidence="3" id="KW-1185">Reference proteome</keyword>
<sequence>MGKPGTHQGYSSKSIPVPPGWEAAFSPFYYAANRQQKTVIKRLLPTFQTILVFSFGHTTYIHPAGAQLLTIENSMVIGPLKKTLEYHLPPGSEILVANFKADAFYRFFGKALKPYRELLLHPDELTPAHCFATLWQELKTLPVVEQRVAKLLDFAGTYLREREIAAEYIINSKVPESLNPVKLIAHQNQQSARTIQLQYQKYLGYSAKEINRHQRFEKAVTLIQQQITTNTIDWFEVIHQCGYYDQSHLIHDFNFYMGISPVQFLKLQEDICIAAG</sequence>
<reference evidence="2 3" key="1">
    <citation type="submission" date="2024-06" db="EMBL/GenBank/DDBJ databases">
        <title>Chitinophaga defluvii sp. nov., isolated from municipal sewage.</title>
        <authorList>
            <person name="Zhang L."/>
        </authorList>
    </citation>
    <scope>NUCLEOTIDE SEQUENCE [LARGE SCALE GENOMIC DNA]</scope>
    <source>
        <strain evidence="2 3">H8</strain>
    </source>
</reference>
<dbReference type="PROSITE" id="PS01124">
    <property type="entry name" value="HTH_ARAC_FAMILY_2"/>
    <property type="match status" value="1"/>
</dbReference>
<dbReference type="RefSeq" id="WP_354662598.1">
    <property type="nucleotide sequence ID" value="NZ_JBEXAC010000002.1"/>
</dbReference>
<dbReference type="SMART" id="SM00342">
    <property type="entry name" value="HTH_ARAC"/>
    <property type="match status" value="1"/>
</dbReference>
<comment type="caution">
    <text evidence="2">The sequence shown here is derived from an EMBL/GenBank/DDBJ whole genome shotgun (WGS) entry which is preliminary data.</text>
</comment>
<evidence type="ECO:0000259" key="1">
    <source>
        <dbReference type="PROSITE" id="PS01124"/>
    </source>
</evidence>